<organism evidence="1 2">
    <name type="scientific">Gryllus longicercus</name>
    <dbReference type="NCBI Taxonomy" id="2509291"/>
    <lineage>
        <taxon>Eukaryota</taxon>
        <taxon>Metazoa</taxon>
        <taxon>Ecdysozoa</taxon>
        <taxon>Arthropoda</taxon>
        <taxon>Hexapoda</taxon>
        <taxon>Insecta</taxon>
        <taxon>Pterygota</taxon>
        <taxon>Neoptera</taxon>
        <taxon>Polyneoptera</taxon>
        <taxon>Orthoptera</taxon>
        <taxon>Ensifera</taxon>
        <taxon>Gryllidea</taxon>
        <taxon>Grylloidea</taxon>
        <taxon>Gryllidae</taxon>
        <taxon>Gryllinae</taxon>
        <taxon>Gryllus</taxon>
    </lineage>
</organism>
<dbReference type="EMBL" id="JAZDUA010000425">
    <property type="protein sequence ID" value="KAK7792796.1"/>
    <property type="molecule type" value="Genomic_DNA"/>
</dbReference>
<evidence type="ECO:0000313" key="2">
    <source>
        <dbReference type="Proteomes" id="UP001378592"/>
    </source>
</evidence>
<reference evidence="1 2" key="1">
    <citation type="submission" date="2024-03" db="EMBL/GenBank/DDBJ databases">
        <title>The genome assembly and annotation of the cricket Gryllus longicercus Weissman &amp; Gray.</title>
        <authorList>
            <person name="Szrajer S."/>
            <person name="Gray D."/>
            <person name="Ylla G."/>
        </authorList>
    </citation>
    <scope>NUCLEOTIDE SEQUENCE [LARGE SCALE GENOMIC DNA]</scope>
    <source>
        <strain evidence="1">DAG 2021-001</strain>
        <tissue evidence="1">Whole body minus gut</tissue>
    </source>
</reference>
<gene>
    <name evidence="1" type="ORF">R5R35_002038</name>
</gene>
<keyword evidence="2" id="KW-1185">Reference proteome</keyword>
<proteinExistence type="predicted"/>
<evidence type="ECO:0000313" key="1">
    <source>
        <dbReference type="EMBL" id="KAK7792796.1"/>
    </source>
</evidence>
<accession>A0AAN9VBA0</accession>
<protein>
    <submittedName>
        <fullName evidence="1">Uncharacterized protein</fullName>
    </submittedName>
</protein>
<name>A0AAN9VBA0_9ORTH</name>
<dbReference type="Proteomes" id="UP001378592">
    <property type="component" value="Unassembled WGS sequence"/>
</dbReference>
<comment type="caution">
    <text evidence="1">The sequence shown here is derived from an EMBL/GenBank/DDBJ whole genome shotgun (WGS) entry which is preliminary data.</text>
</comment>
<sequence>MATDLTDCTNCAEMRVKCVEVALKDLCDRIQKASDKLNEVFGPLE</sequence>
<dbReference type="AlphaFoldDB" id="A0AAN9VBA0"/>